<keyword evidence="1" id="KW-1133">Transmembrane helix</keyword>
<reference evidence="2" key="1">
    <citation type="submission" date="2021-02" db="EMBL/GenBank/DDBJ databases">
        <title>Natronoglycomyces albus gen. nov., sp. nov, a haloalkaliphilic actinobacterium from a soda solonchak soil.</title>
        <authorList>
            <person name="Sorokin D.Y."/>
            <person name="Khijniak T.V."/>
            <person name="Zakharycheva A.P."/>
            <person name="Boueva O.V."/>
            <person name="Ariskina E.V."/>
            <person name="Hahnke R.L."/>
            <person name="Bunk B."/>
            <person name="Sproer C."/>
            <person name="Schumann P."/>
            <person name="Evtushenko L.I."/>
            <person name="Kublanov I.V."/>
        </authorList>
    </citation>
    <scope>NUCLEOTIDE SEQUENCE</scope>
    <source>
        <strain evidence="2">DSM 106290</strain>
    </source>
</reference>
<accession>A0A895XNF4</accession>
<dbReference type="EMBL" id="CP070496">
    <property type="protein sequence ID" value="QSB04016.1"/>
    <property type="molecule type" value="Genomic_DNA"/>
</dbReference>
<gene>
    <name evidence="2" type="ORF">JQS30_09285</name>
</gene>
<keyword evidence="1" id="KW-0812">Transmembrane</keyword>
<proteinExistence type="predicted"/>
<evidence type="ECO:0000256" key="1">
    <source>
        <dbReference type="SAM" id="Phobius"/>
    </source>
</evidence>
<feature type="transmembrane region" description="Helical" evidence="1">
    <location>
        <begin position="64"/>
        <end position="85"/>
    </location>
</feature>
<name>A0A895XNF4_9ACTN</name>
<feature type="transmembrane region" description="Helical" evidence="1">
    <location>
        <begin position="21"/>
        <end position="44"/>
    </location>
</feature>
<protein>
    <submittedName>
        <fullName evidence="2">Uncharacterized protein</fullName>
    </submittedName>
</protein>
<evidence type="ECO:0000313" key="2">
    <source>
        <dbReference type="EMBL" id="QSB04016.1"/>
    </source>
</evidence>
<dbReference type="Proteomes" id="UP000662939">
    <property type="component" value="Chromosome"/>
</dbReference>
<organism evidence="2 3">
    <name type="scientific">Natronoglycomyces albus</name>
    <dbReference type="NCBI Taxonomy" id="2811108"/>
    <lineage>
        <taxon>Bacteria</taxon>
        <taxon>Bacillati</taxon>
        <taxon>Actinomycetota</taxon>
        <taxon>Actinomycetes</taxon>
        <taxon>Glycomycetales</taxon>
        <taxon>Glycomycetaceae</taxon>
        <taxon>Natronoglycomyces</taxon>
    </lineage>
</organism>
<evidence type="ECO:0000313" key="3">
    <source>
        <dbReference type="Proteomes" id="UP000662939"/>
    </source>
</evidence>
<keyword evidence="1" id="KW-0472">Membrane</keyword>
<dbReference type="InterPro" id="IPR036259">
    <property type="entry name" value="MFS_trans_sf"/>
</dbReference>
<feature type="transmembrane region" description="Helical" evidence="1">
    <location>
        <begin position="97"/>
        <end position="115"/>
    </location>
</feature>
<dbReference type="RefSeq" id="WP_213170014.1">
    <property type="nucleotide sequence ID" value="NZ_CP070496.1"/>
</dbReference>
<sequence>MLPQPSQRHDGRPPQIKKIQIALWVQATFALCGGNLVALTLYGVQSASVEELREAGFAERPPTGPFWILVVLLFLTCAFAAMAAGRLSSQLPIARKWAIAASVIYFAVGSTLVMFAPNMVLVLAIPLVACMFSLFWLFSADVKEWFTPK</sequence>
<dbReference type="SUPFAM" id="SSF103473">
    <property type="entry name" value="MFS general substrate transporter"/>
    <property type="match status" value="1"/>
</dbReference>
<keyword evidence="3" id="KW-1185">Reference proteome</keyword>
<dbReference type="AlphaFoldDB" id="A0A895XNF4"/>
<feature type="transmembrane region" description="Helical" evidence="1">
    <location>
        <begin position="121"/>
        <end position="139"/>
    </location>
</feature>
<dbReference type="KEGG" id="nav:JQS30_09285"/>